<keyword evidence="1" id="KW-0472">Membrane</keyword>
<sequence>MQTGALWRLLRSAAVASVVLSLSAAAHVAGGGTLPAPGILAALAALTMLPATVLAGRRLGAASLAGLLGGGQWVLHQAFTALGVTASCTPGGAAGTLHAWHTFPGDVAALDCAAASGLDHSGSAAMTAAHILASVLAGLMLLKGEQALWTLLAWLRPLVHLPAAVVLPPAGTRAEAPAALPLPRTLIHHRLDPRRGPPAVA</sequence>
<keyword evidence="1" id="KW-1133">Transmembrane helix</keyword>
<comment type="caution">
    <text evidence="3">The sequence shown here is derived from an EMBL/GenBank/DDBJ whole genome shotgun (WGS) entry which is preliminary data.</text>
</comment>
<protein>
    <recommendedName>
        <fullName evidence="5">MFS transporter</fullName>
    </recommendedName>
</protein>
<dbReference type="EMBL" id="JAKLTQ010000009">
    <property type="protein sequence ID" value="MCG2622850.1"/>
    <property type="molecule type" value="Genomic_DNA"/>
</dbReference>
<dbReference type="RefSeq" id="WP_237821560.1">
    <property type="nucleotide sequence ID" value="NZ_JAKLTQ010000009.1"/>
</dbReference>
<keyword evidence="4" id="KW-1185">Reference proteome</keyword>
<dbReference type="Proteomes" id="UP001165368">
    <property type="component" value="Unassembled WGS sequence"/>
</dbReference>
<feature type="transmembrane region" description="Helical" evidence="1">
    <location>
        <begin position="35"/>
        <end position="55"/>
    </location>
</feature>
<feature type="chain" id="PRO_5045291253" description="MFS transporter" evidence="2">
    <location>
        <begin position="29"/>
        <end position="201"/>
    </location>
</feature>
<name>A0ABS9L889_9MICC</name>
<evidence type="ECO:0000313" key="4">
    <source>
        <dbReference type="Proteomes" id="UP001165368"/>
    </source>
</evidence>
<gene>
    <name evidence="3" type="ORF">LVY72_13160</name>
</gene>
<evidence type="ECO:0008006" key="5">
    <source>
        <dbReference type="Google" id="ProtNLM"/>
    </source>
</evidence>
<evidence type="ECO:0000256" key="2">
    <source>
        <dbReference type="SAM" id="SignalP"/>
    </source>
</evidence>
<keyword evidence="1" id="KW-0812">Transmembrane</keyword>
<evidence type="ECO:0000256" key="1">
    <source>
        <dbReference type="SAM" id="Phobius"/>
    </source>
</evidence>
<accession>A0ABS9L889</accession>
<reference evidence="3" key="1">
    <citation type="submission" date="2022-01" db="EMBL/GenBank/DDBJ databases">
        <authorList>
            <person name="Jo J.-H."/>
            <person name="Im W.-T."/>
        </authorList>
    </citation>
    <scope>NUCLEOTIDE SEQUENCE</scope>
    <source>
        <strain evidence="3">I2-34</strain>
    </source>
</reference>
<organism evidence="3 4">
    <name type="scientific">Arthrobacter hankyongi</name>
    <dbReference type="NCBI Taxonomy" id="2904801"/>
    <lineage>
        <taxon>Bacteria</taxon>
        <taxon>Bacillati</taxon>
        <taxon>Actinomycetota</taxon>
        <taxon>Actinomycetes</taxon>
        <taxon>Micrococcales</taxon>
        <taxon>Micrococcaceae</taxon>
        <taxon>Arthrobacter</taxon>
    </lineage>
</organism>
<proteinExistence type="predicted"/>
<feature type="signal peptide" evidence="2">
    <location>
        <begin position="1"/>
        <end position="28"/>
    </location>
</feature>
<evidence type="ECO:0000313" key="3">
    <source>
        <dbReference type="EMBL" id="MCG2622850.1"/>
    </source>
</evidence>
<keyword evidence="2" id="KW-0732">Signal</keyword>